<dbReference type="AlphaFoldDB" id="A0A1B6LIN7"/>
<keyword evidence="3" id="KW-0109">Calcium transport</keyword>
<evidence type="ECO:0000256" key="14">
    <source>
        <dbReference type="ARBA" id="ARBA00023180"/>
    </source>
</evidence>
<accession>A0A1B6LIN7</accession>
<keyword evidence="8" id="KW-0106">Calcium</keyword>
<proteinExistence type="predicted"/>
<keyword evidence="15" id="KW-0407">Ion channel</keyword>
<evidence type="ECO:0000256" key="6">
    <source>
        <dbReference type="ARBA" id="ARBA00022723"/>
    </source>
</evidence>
<dbReference type="Pfam" id="PF08473">
    <property type="entry name" value="VGCC_alpha2"/>
    <property type="match status" value="1"/>
</dbReference>
<evidence type="ECO:0000256" key="10">
    <source>
        <dbReference type="ARBA" id="ARBA00022989"/>
    </source>
</evidence>
<name>A0A1B6LIN7_9HEMI</name>
<keyword evidence="5" id="KW-0812">Transmembrane</keyword>
<dbReference type="GO" id="GO:0046872">
    <property type="term" value="F:metal ion binding"/>
    <property type="evidence" value="ECO:0007669"/>
    <property type="project" value="UniProtKB-KW"/>
</dbReference>
<dbReference type="PROSITE" id="PS50234">
    <property type="entry name" value="VWFA"/>
    <property type="match status" value="1"/>
</dbReference>
<keyword evidence="4" id="KW-0107">Calcium channel</keyword>
<dbReference type="PANTHER" id="PTHR10166">
    <property type="entry name" value="VOLTAGE-DEPENDENT CALCIUM CHANNEL SUBUNIT ALPHA-2/DELTA-RELATED"/>
    <property type="match status" value="1"/>
</dbReference>
<dbReference type="InterPro" id="IPR013680">
    <property type="entry name" value="VDCC_a2/dsu"/>
</dbReference>
<dbReference type="PANTHER" id="PTHR10166:SF31">
    <property type="entry name" value="CA[2+] CHANNEL MUSCLE-SPECIFIC ALPHA2_DELTA SUBUNIT, ISOFORM A"/>
    <property type="match status" value="1"/>
</dbReference>
<keyword evidence="9" id="KW-0851">Voltage-gated channel</keyword>
<dbReference type="SUPFAM" id="SSF53300">
    <property type="entry name" value="vWA-like"/>
    <property type="match status" value="1"/>
</dbReference>
<feature type="domain" description="VWFA" evidence="17">
    <location>
        <begin position="254"/>
        <end position="442"/>
    </location>
</feature>
<keyword evidence="13" id="KW-1015">Disulfide bond</keyword>
<evidence type="ECO:0000256" key="13">
    <source>
        <dbReference type="ARBA" id="ARBA00023157"/>
    </source>
</evidence>
<dbReference type="InterPro" id="IPR013608">
    <property type="entry name" value="VWA_N"/>
</dbReference>
<dbReference type="Gene3D" id="3.40.50.410">
    <property type="entry name" value="von Willebrand factor, type A domain"/>
    <property type="match status" value="1"/>
</dbReference>
<dbReference type="Pfam" id="PF08399">
    <property type="entry name" value="VWA_N"/>
    <property type="match status" value="1"/>
</dbReference>
<sequence>VKGGVWVVVVLSLCSNLGAGNKEEETVNIWAQNLGDELWQLGTHVSKYDSIISSYSTLNARVLPTDGESILSSIVENVSKMLKRKMDAVMCVIEAAEALAEEAETNVTRPIYYNSAKCSNFVDEETGVVVNSSLKSCEWEDGDERPQDLYNNVTVSTHPSFFNIPVSMEESAVHMPTDVYDYLMPVQSALKWSEELDAVFRQNYESDPSLKWQYFGSSTGFLRMFPAIQWKKEKDVYDCRKAPWFIEAATCSKDVVILFDRSGSMKGMSDSIAKLTINQLLATFSNNDFINILGFNTKLNVHEMVPCFTKDKLVQATEENIRAFMHYVNESQPENKANFSTAFIAAFNLLQQYRETETCPDKTCNQAIMLVTDSVADNMTEVFELYNWFENRTHIPVRVFTYLIGREVTKVREIQWMACLNRGYYVHIQGHSEVRDKVLKYIPVIARPLVLQAVDHPLSWTHVFIDFMDPKVEGWLVESMEFKEQQDRLDKHSATQNQYFSHSKQDSQYILRFKKGAEDGSLETTYCEGFEKVYEEEEFNIAPKMQEYHLMTSVSGPAFDRKINQGNKSREAQLLGVAGSDIPVKYIEKLTLPYKIGTNGYAFMITNNGYLLFHPDFRPVHQGKLRTNYGSVDLTEVELMDDDNSTPREPHEKILELRQAMIDHTGGQISKISHLRMKFPYDDMRRVGAETRNYYFSGIKGTPFTIGLALPEGYGNYWIKAGNIIKRTKLEGVPLTSYFSGNWKVHPDWVYCDHYITRKNMSQEEKMVYFLKKIYQEKPDTPDGGWKSNVQFPREPNSQEENITYGCNQNKVKEEDYFCDVELMQLLVFDAKSTDSSYKDTVWTPENNIERDLVKKYGVSVRFVATQSGLTRWQHITELSPEEIEFGESNNKAVGEAWYRAAVLQHYINDEDFVFSVPFDSGKVENLTVTASYAIFRRDGGHEAPGSVVGFHLSHSALFDRFREVTSKSNCKDCLAPCSSDTIDCYVIDGNGYIVVSENRGETGTFFGVKEGAIMEDMTSKKIFRKIPMFDYQAICFEITHFKNAADVLMTPFRLLQWLVRWFVSRMAWLIVESNWTQVWAAITERSAEEEDCDYCQEEIIVTSTARPKIDQRTVTSTRACKSCDKSGYRYLLQSTDKQADRSYSHEDPCYRPYFVRRIPHTNLLLIVVKALFPTCSKESTTEFKEELYLSEPDPKIPCAKLYLNTLPRRRLAGCYNEHPQELEIENCGRGSMLTVNWVSWLLPVWLLNKFLL</sequence>
<feature type="signal peptide" evidence="16">
    <location>
        <begin position="1"/>
        <end position="20"/>
    </location>
</feature>
<evidence type="ECO:0000256" key="12">
    <source>
        <dbReference type="ARBA" id="ARBA00023136"/>
    </source>
</evidence>
<dbReference type="InterPro" id="IPR002035">
    <property type="entry name" value="VWF_A"/>
</dbReference>
<organism evidence="18">
    <name type="scientific">Graphocephala atropunctata</name>
    <dbReference type="NCBI Taxonomy" id="36148"/>
    <lineage>
        <taxon>Eukaryota</taxon>
        <taxon>Metazoa</taxon>
        <taxon>Ecdysozoa</taxon>
        <taxon>Arthropoda</taxon>
        <taxon>Hexapoda</taxon>
        <taxon>Insecta</taxon>
        <taxon>Pterygota</taxon>
        <taxon>Neoptera</taxon>
        <taxon>Paraneoptera</taxon>
        <taxon>Hemiptera</taxon>
        <taxon>Auchenorrhyncha</taxon>
        <taxon>Membracoidea</taxon>
        <taxon>Cicadellidae</taxon>
        <taxon>Cicadellinae</taxon>
        <taxon>Cicadellini</taxon>
        <taxon>Graphocephala</taxon>
    </lineage>
</organism>
<keyword evidence="7 16" id="KW-0732">Signal</keyword>
<dbReference type="Pfam" id="PF13768">
    <property type="entry name" value="VWA_3"/>
    <property type="match status" value="1"/>
</dbReference>
<keyword evidence="14" id="KW-0325">Glycoprotein</keyword>
<keyword evidence="10" id="KW-1133">Transmembrane helix</keyword>
<dbReference type="InterPro" id="IPR051173">
    <property type="entry name" value="Ca_channel_alpha-2/delta"/>
</dbReference>
<evidence type="ECO:0000256" key="3">
    <source>
        <dbReference type="ARBA" id="ARBA00022568"/>
    </source>
</evidence>
<evidence type="ECO:0000256" key="15">
    <source>
        <dbReference type="ARBA" id="ARBA00023303"/>
    </source>
</evidence>
<feature type="non-terminal residue" evidence="18">
    <location>
        <position position="1"/>
    </location>
</feature>
<evidence type="ECO:0000256" key="5">
    <source>
        <dbReference type="ARBA" id="ARBA00022692"/>
    </source>
</evidence>
<gene>
    <name evidence="18" type="ORF">g.27773</name>
</gene>
<evidence type="ECO:0000256" key="2">
    <source>
        <dbReference type="ARBA" id="ARBA00022448"/>
    </source>
</evidence>
<feature type="chain" id="PRO_5008587437" description="VWFA domain-containing protein" evidence="16">
    <location>
        <begin position="21"/>
        <end position="1253"/>
    </location>
</feature>
<dbReference type="GO" id="GO:0005245">
    <property type="term" value="F:voltage-gated calcium channel activity"/>
    <property type="evidence" value="ECO:0007669"/>
    <property type="project" value="TreeGrafter"/>
</dbReference>
<evidence type="ECO:0000256" key="9">
    <source>
        <dbReference type="ARBA" id="ARBA00022882"/>
    </source>
</evidence>
<dbReference type="InterPro" id="IPR036465">
    <property type="entry name" value="vWFA_dom_sf"/>
</dbReference>
<keyword evidence="6" id="KW-0479">Metal-binding</keyword>
<evidence type="ECO:0000256" key="1">
    <source>
        <dbReference type="ARBA" id="ARBA00004479"/>
    </source>
</evidence>
<evidence type="ECO:0000256" key="7">
    <source>
        <dbReference type="ARBA" id="ARBA00022729"/>
    </source>
</evidence>
<evidence type="ECO:0000256" key="4">
    <source>
        <dbReference type="ARBA" id="ARBA00022673"/>
    </source>
</evidence>
<protein>
    <recommendedName>
        <fullName evidence="17">VWFA domain-containing protein</fullName>
    </recommendedName>
</protein>
<keyword evidence="2" id="KW-0813">Transport</keyword>
<reference evidence="18" key="1">
    <citation type="submission" date="2015-11" db="EMBL/GenBank/DDBJ databases">
        <title>De novo transcriptome assembly of four potential Pierce s Disease insect vectors from Arizona vineyards.</title>
        <authorList>
            <person name="Tassone E.E."/>
        </authorList>
    </citation>
    <scope>NUCLEOTIDE SEQUENCE</scope>
</reference>
<dbReference type="EMBL" id="GEBQ01016425">
    <property type="protein sequence ID" value="JAT23552.1"/>
    <property type="molecule type" value="Transcribed_RNA"/>
</dbReference>
<evidence type="ECO:0000313" key="18">
    <source>
        <dbReference type="EMBL" id="JAT23552.1"/>
    </source>
</evidence>
<keyword evidence="12" id="KW-0472">Membrane</keyword>
<dbReference type="Gene3D" id="3.30.450.20">
    <property type="entry name" value="PAS domain"/>
    <property type="match status" value="1"/>
</dbReference>
<evidence type="ECO:0000256" key="16">
    <source>
        <dbReference type="SAM" id="SignalP"/>
    </source>
</evidence>
<comment type="subcellular location">
    <subcellularLocation>
        <location evidence="1">Membrane</location>
        <topology evidence="1">Single-pass type I membrane protein</topology>
    </subcellularLocation>
</comment>
<evidence type="ECO:0000259" key="17">
    <source>
        <dbReference type="PROSITE" id="PS50234"/>
    </source>
</evidence>
<keyword evidence="11" id="KW-0406">Ion transport</keyword>
<dbReference type="FunFam" id="3.40.50.410:FF:000095">
    <property type="entry name" value="Dihydropyridine-sensitive l-type calcium channel"/>
    <property type="match status" value="1"/>
</dbReference>
<dbReference type="CDD" id="cd18774">
    <property type="entry name" value="PDC2_HK_sensor"/>
    <property type="match status" value="1"/>
</dbReference>
<dbReference type="GO" id="GO:0005891">
    <property type="term" value="C:voltage-gated calcium channel complex"/>
    <property type="evidence" value="ECO:0007669"/>
    <property type="project" value="TreeGrafter"/>
</dbReference>
<evidence type="ECO:0000256" key="8">
    <source>
        <dbReference type="ARBA" id="ARBA00022837"/>
    </source>
</evidence>
<evidence type="ECO:0000256" key="11">
    <source>
        <dbReference type="ARBA" id="ARBA00023065"/>
    </source>
</evidence>